<dbReference type="AlphaFoldDB" id="A0A4D5REB0"/>
<sequence>MSKTISWLLLLALNRALAPFFVTTLFYFVLSATAAAKGCRLALYLMNIKYETSQELLEVPNGIQHPIVLLWGMGTWHIIIK</sequence>
<organism evidence="1">
    <name type="scientific">Ixodes scapularis</name>
    <name type="common">Black-legged tick</name>
    <name type="synonym">Deer tick</name>
    <dbReference type="NCBI Taxonomy" id="6945"/>
    <lineage>
        <taxon>Eukaryota</taxon>
        <taxon>Metazoa</taxon>
        <taxon>Ecdysozoa</taxon>
        <taxon>Arthropoda</taxon>
        <taxon>Chelicerata</taxon>
        <taxon>Arachnida</taxon>
        <taxon>Acari</taxon>
        <taxon>Parasitiformes</taxon>
        <taxon>Ixodida</taxon>
        <taxon>Ixodoidea</taxon>
        <taxon>Ixodidae</taxon>
        <taxon>Ixodinae</taxon>
        <taxon>Ixodes</taxon>
    </lineage>
</organism>
<proteinExistence type="predicted"/>
<accession>A0A4D5REB0</accession>
<name>A0A4D5REB0_IXOSC</name>
<evidence type="ECO:0000313" key="1">
    <source>
        <dbReference type="EMBL" id="MOY34707.1"/>
    </source>
</evidence>
<dbReference type="EMBL" id="GHJT01000736">
    <property type="protein sequence ID" value="MOY34707.1"/>
    <property type="molecule type" value="Transcribed_RNA"/>
</dbReference>
<protein>
    <submittedName>
        <fullName evidence="1">Uncharacterized protein</fullName>
    </submittedName>
</protein>
<reference evidence="1" key="1">
    <citation type="submission" date="2019-04" db="EMBL/GenBank/DDBJ databases">
        <title>An insight into the mialome of Ixodes scapularis.</title>
        <authorList>
            <person name="Ribeiro J.M."/>
            <person name="Mather T.N."/>
            <person name="Karim S."/>
        </authorList>
    </citation>
    <scope>NUCLEOTIDE SEQUENCE</scope>
</reference>